<feature type="region of interest" description="Disordered" evidence="1">
    <location>
        <begin position="245"/>
        <end position="265"/>
    </location>
</feature>
<name>A0A4U0WQG9_9PEZI</name>
<proteinExistence type="predicted"/>
<feature type="compositionally biased region" description="Acidic residues" evidence="1">
    <location>
        <begin position="418"/>
        <end position="429"/>
    </location>
</feature>
<dbReference type="OrthoDB" id="2142759at2759"/>
<evidence type="ECO:0000256" key="1">
    <source>
        <dbReference type="SAM" id="MobiDB-lite"/>
    </source>
</evidence>
<protein>
    <recommendedName>
        <fullName evidence="2">HNH nuclease domain-containing protein</fullName>
    </recommendedName>
</protein>
<evidence type="ECO:0000313" key="3">
    <source>
        <dbReference type="EMBL" id="TKA64736.1"/>
    </source>
</evidence>
<dbReference type="AlphaFoldDB" id="A0A4U0WQG9"/>
<accession>A0A4U0WQG9</accession>
<feature type="domain" description="HNH nuclease" evidence="2">
    <location>
        <begin position="168"/>
        <end position="234"/>
    </location>
</feature>
<evidence type="ECO:0000313" key="4">
    <source>
        <dbReference type="Proteomes" id="UP000308768"/>
    </source>
</evidence>
<dbReference type="Pfam" id="PF13391">
    <property type="entry name" value="HNH_2"/>
    <property type="match status" value="1"/>
</dbReference>
<reference evidence="3 4" key="1">
    <citation type="submission" date="2017-03" db="EMBL/GenBank/DDBJ databases">
        <title>Genomes of endolithic fungi from Antarctica.</title>
        <authorList>
            <person name="Coleine C."/>
            <person name="Masonjones S."/>
            <person name="Stajich J.E."/>
        </authorList>
    </citation>
    <scope>NUCLEOTIDE SEQUENCE [LARGE SCALE GENOMIC DNA]</scope>
    <source>
        <strain evidence="3 4">CCFEE 5187</strain>
    </source>
</reference>
<evidence type="ECO:0000259" key="2">
    <source>
        <dbReference type="Pfam" id="PF13391"/>
    </source>
</evidence>
<organism evidence="3 4">
    <name type="scientific">Cryomyces minteri</name>
    <dbReference type="NCBI Taxonomy" id="331657"/>
    <lineage>
        <taxon>Eukaryota</taxon>
        <taxon>Fungi</taxon>
        <taxon>Dikarya</taxon>
        <taxon>Ascomycota</taxon>
        <taxon>Pezizomycotina</taxon>
        <taxon>Dothideomycetes</taxon>
        <taxon>Dothideomycetes incertae sedis</taxon>
        <taxon>Cryomyces</taxon>
    </lineage>
</organism>
<keyword evidence="4" id="KW-1185">Reference proteome</keyword>
<feature type="compositionally biased region" description="Basic residues" evidence="1">
    <location>
        <begin position="366"/>
        <end position="377"/>
    </location>
</feature>
<feature type="region of interest" description="Disordered" evidence="1">
    <location>
        <begin position="1"/>
        <end position="25"/>
    </location>
</feature>
<feature type="compositionally biased region" description="Polar residues" evidence="1">
    <location>
        <begin position="1"/>
        <end position="10"/>
    </location>
</feature>
<dbReference type="STRING" id="331657.A0A4U0WQG9"/>
<comment type="caution">
    <text evidence="3">The sequence shown here is derived from an EMBL/GenBank/DDBJ whole genome shotgun (WGS) entry which is preliminary data.</text>
</comment>
<gene>
    <name evidence="3" type="ORF">B0A49_11887</name>
</gene>
<sequence>MADGSGQSRHPLQRPPFGNPATHAGHPLDFDPEFDISFRHPAYKDPSDILIILPGLDHPQGGIHHHTALAACAIVANNRFDGWFTEDREGKVPVNVPSDGVLQNRDYYFQVTSNYKEVYPIVPNFAHWEFPHNRLPSSWKVGIPRVAEHPTPRQSTLNEVILSRDTRCRITNHIEGTECAHLVPRSEKAWFERNMMARYGRMRPGLDFIDNPRNVVLLRSDIHTSFDSKRFAFVPKPALAVPSVSVSSDATPSTTSPPTTTSSATASSTARSYAFVTHVFSSPDPHELTCLYHNVALQTLTGIVPEYLFARFAWTIFPFVSMFLQAGIPRRLVMCDFTASTDPNSSDLFRTKTLTGEECRLLPLRSKSRSASPKKRKPPDGEEDQVSGNLEGDEMASSLGSSFGSERVVDGPWYASPSEEEDSGTETDISEALLMQVDHSRKKA</sequence>
<dbReference type="EMBL" id="NAJN01001225">
    <property type="protein sequence ID" value="TKA64736.1"/>
    <property type="molecule type" value="Genomic_DNA"/>
</dbReference>
<feature type="region of interest" description="Disordered" evidence="1">
    <location>
        <begin position="365"/>
        <end position="444"/>
    </location>
</feature>
<dbReference type="InterPro" id="IPR003615">
    <property type="entry name" value="HNH_nuc"/>
</dbReference>
<dbReference type="Proteomes" id="UP000308768">
    <property type="component" value="Unassembled WGS sequence"/>
</dbReference>